<reference evidence="1 2" key="1">
    <citation type="submission" date="2020-07" db="EMBL/GenBank/DDBJ databases">
        <authorList>
            <person name="Sun Q."/>
        </authorList>
    </citation>
    <scope>NUCLEOTIDE SEQUENCE [LARGE SCALE GENOMIC DNA]</scope>
    <source>
        <strain evidence="1 2">MAH-1</strain>
    </source>
</reference>
<dbReference type="EMBL" id="JACBJI010000002">
    <property type="protein sequence ID" value="NYA70527.1"/>
    <property type="molecule type" value="Genomic_DNA"/>
</dbReference>
<gene>
    <name evidence="1" type="ORF">HZF10_06310</name>
</gene>
<evidence type="ECO:0000313" key="2">
    <source>
        <dbReference type="Proteomes" id="UP000535020"/>
    </source>
</evidence>
<name>A0A7Y8Y129_9FLAO</name>
<evidence type="ECO:0000313" key="1">
    <source>
        <dbReference type="EMBL" id="NYA70527.1"/>
    </source>
</evidence>
<keyword evidence="2" id="KW-1185">Reference proteome</keyword>
<sequence length="240" mass="28127">MNDLLSFTIEAHGGLENWNRFNKISTRIYAGGATWERKQQVGLMRDVEVTVDTRMQDTLFRPNYDQDIQFRFDPQRVTIEDGNGQVMEELLQPRLSFDGQDRTSPWSRPQAVYFSGYAMWTYLNAPFNFAGPGYEASEIEPWQEKGETWRRLKVVFPEHIATHNREQVFYIDKNGLIRRHDYNVEISGNAGGAHYLYDHRDFQGVKVPTRRSVFIRNADNTSMQPEPVLIDIRLEEVRLF</sequence>
<accession>A0A7Y8Y129</accession>
<dbReference type="RefSeq" id="WP_176005336.1">
    <property type="nucleotide sequence ID" value="NZ_JABWMI010000006.1"/>
</dbReference>
<dbReference type="AlphaFoldDB" id="A0A7Y8Y129"/>
<proteinExistence type="predicted"/>
<comment type="caution">
    <text evidence="1">The sequence shown here is derived from an EMBL/GenBank/DDBJ whole genome shotgun (WGS) entry which is preliminary data.</text>
</comment>
<dbReference type="Proteomes" id="UP000535020">
    <property type="component" value="Unassembled WGS sequence"/>
</dbReference>
<protein>
    <submittedName>
        <fullName evidence="1">Uncharacterized protein</fullName>
    </submittedName>
</protein>
<organism evidence="1 2">
    <name type="scientific">Flavobacterium agri</name>
    <dbReference type="NCBI Taxonomy" id="2743471"/>
    <lineage>
        <taxon>Bacteria</taxon>
        <taxon>Pseudomonadati</taxon>
        <taxon>Bacteroidota</taxon>
        <taxon>Flavobacteriia</taxon>
        <taxon>Flavobacteriales</taxon>
        <taxon>Flavobacteriaceae</taxon>
        <taxon>Flavobacterium</taxon>
    </lineage>
</organism>